<keyword evidence="3" id="KW-1185">Reference proteome</keyword>
<gene>
    <name evidence="2" type="ordered locus">Runsl_1596</name>
</gene>
<dbReference type="EMBL" id="CP002859">
    <property type="protein sequence ID" value="AEI48021.1"/>
    <property type="molecule type" value="Genomic_DNA"/>
</dbReference>
<dbReference type="PROSITE" id="PS50853">
    <property type="entry name" value="FN3"/>
    <property type="match status" value="1"/>
</dbReference>
<evidence type="ECO:0000259" key="1">
    <source>
        <dbReference type="PROSITE" id="PS50853"/>
    </source>
</evidence>
<dbReference type="GO" id="GO:0008237">
    <property type="term" value="F:metallopeptidase activity"/>
    <property type="evidence" value="ECO:0007669"/>
    <property type="project" value="InterPro"/>
</dbReference>
<dbReference type="Proteomes" id="UP000000493">
    <property type="component" value="Chromosome"/>
</dbReference>
<reference evidence="2 3" key="2">
    <citation type="journal article" date="2012" name="Stand. Genomic Sci.">
        <title>Complete genome sequence of the aquatic bacterium Runella slithyformis type strain (LSU 4(T)).</title>
        <authorList>
            <person name="Copeland A."/>
            <person name="Zhang X."/>
            <person name="Misra M."/>
            <person name="Lapidus A."/>
            <person name="Nolan M."/>
            <person name="Lucas S."/>
            <person name="Deshpande S."/>
            <person name="Cheng J.F."/>
            <person name="Tapia R."/>
            <person name="Goodwin L.A."/>
            <person name="Pitluck S."/>
            <person name="Liolios K."/>
            <person name="Pagani I."/>
            <person name="Ivanova N."/>
            <person name="Mikhailova N."/>
            <person name="Pati A."/>
            <person name="Chen A."/>
            <person name="Palaniappan K."/>
            <person name="Land M."/>
            <person name="Hauser L."/>
            <person name="Pan C."/>
            <person name="Jeffries C.D."/>
            <person name="Detter J.C."/>
            <person name="Brambilla E.M."/>
            <person name="Rohde M."/>
            <person name="Djao O.D."/>
            <person name="Goker M."/>
            <person name="Sikorski J."/>
            <person name="Tindall B.J."/>
            <person name="Woyke T."/>
            <person name="Bristow J."/>
            <person name="Eisen J.A."/>
            <person name="Markowitz V."/>
            <person name="Hugenholtz P."/>
            <person name="Kyrpides N.C."/>
            <person name="Klenk H.P."/>
            <person name="Mavromatis K."/>
        </authorList>
    </citation>
    <scope>NUCLEOTIDE SEQUENCE [LARGE SCALE GENOMIC DNA]</scope>
    <source>
        <strain evidence="3">ATCC 29530 / DSM 19594 / LMG 11500 / NCIMB 11436 / LSU 4</strain>
    </source>
</reference>
<dbReference type="Pfam" id="PF20009">
    <property type="entry name" value="GEVED"/>
    <property type="match status" value="1"/>
</dbReference>
<dbReference type="SUPFAM" id="SSF49265">
    <property type="entry name" value="Fibronectin type III"/>
    <property type="match status" value="1"/>
</dbReference>
<dbReference type="InterPro" id="IPR013783">
    <property type="entry name" value="Ig-like_fold"/>
</dbReference>
<dbReference type="InterPro" id="IPR008754">
    <property type="entry name" value="Peptidase_M43"/>
</dbReference>
<dbReference type="InterPro" id="IPR024079">
    <property type="entry name" value="MetalloPept_cat_dom_sf"/>
</dbReference>
<dbReference type="Gene3D" id="3.40.390.10">
    <property type="entry name" value="Collagenase (Catalytic Domain)"/>
    <property type="match status" value="1"/>
</dbReference>
<proteinExistence type="predicted"/>
<reference evidence="3" key="1">
    <citation type="submission" date="2011-06" db="EMBL/GenBank/DDBJ databases">
        <title>The complete genome of chromosome of Runella slithyformis DSM 19594.</title>
        <authorList>
            <consortium name="US DOE Joint Genome Institute (JGI-PGF)"/>
            <person name="Lucas S."/>
            <person name="Han J."/>
            <person name="Lapidus A."/>
            <person name="Bruce D."/>
            <person name="Goodwin L."/>
            <person name="Pitluck S."/>
            <person name="Peters L."/>
            <person name="Kyrpides N."/>
            <person name="Mavromatis K."/>
            <person name="Ivanova N."/>
            <person name="Ovchinnikova G."/>
            <person name="Zhang X."/>
            <person name="Misra M."/>
            <person name="Detter J.C."/>
            <person name="Tapia R."/>
            <person name="Han C."/>
            <person name="Land M."/>
            <person name="Hauser L."/>
            <person name="Markowitz V."/>
            <person name="Cheng J.-F."/>
            <person name="Hugenholtz P."/>
            <person name="Woyke T."/>
            <person name="Wu D."/>
            <person name="Tindall B."/>
            <person name="Faehrich R."/>
            <person name="Brambilla E."/>
            <person name="Klenk H.-P."/>
            <person name="Eisen J.A."/>
        </authorList>
    </citation>
    <scope>NUCLEOTIDE SEQUENCE [LARGE SCALE GENOMIC DNA]</scope>
    <source>
        <strain evidence="3">ATCC 29530 / DSM 19594 / LMG 11500 / NCIMB 11436 / LSU 4</strain>
    </source>
</reference>
<sequence>MKFNGLLFFVTLIGWLLLYNKASAQLLPCATPAESHDSIISREKRLLQLKSQFVKNARISGLKAVQYLPIKAHILRNTDGTGGLSMADLNTALVQINRFYQNVGSGLQFYFCGSPNFINNSTYYDFDNTEEAVLCNANDVSNAINIYFPNSIYFGSFAVAGYAYFPSTVNNSNRVFVQAQYATDNRTLAHELGHYFNLLHTFQNSTNTNNAEREYVTRDGIQGANCNTKGDLICDTPADPYGRDSVSIQGCSYTGSARDPKGQLYAPSLSNIMSYYSVSCGSSFTAGQYARMTDGFLLRTDPANQYTASCGPTVTGANVPGNLTGTPVVSGLLLTFSDNSSNESGFIIERSVISASEGFSVIGALPPNTTTFTDQATMAYTTYYYRVKASNSSTQYSPVFTITTALNYCIPSFSNSCSSIEVVIDDFILSQGATNVINNINTNCSTDSYGDFTGVVYNVTAGATYTFTARARSNADGLGSYFDQHLTIWADLDQDGLFELNERFYRSDSLVSMPRMSPTATGSFVIPNTAGGLVRLRVRSSFNLGPGSAVTDPCGQLTFGETEDYMLQVNSSAPASITTGAVTPGTVCAGQAVSVSFTGANLLSTSYTVQLSDASGSNFVSIPTTGTNSPLMATIPVNSASGTGYKVRVISTSPSIIGSASAAFTINATPAAPTASTPIGYCQSQMAEALTASGSNLKWYTAAVSGTGSPSAPTPSTTAPGTVSYWVSQTVSGCESARTKIDVTVTATPAAPTASTPIGYCQSQMAEALTASGSNLKWYTAAVSGTGSPSAPTPSTTASGTVSYWVSQTVSGCESARTKIDVTVTATPAAPTASTPINYSQGQTPVQLSAVGSNLQWYTTSSGDVGSTTAPIPSTATLGTADYYVSQTVNSCESSRTVVQVIVTAPATAAVCINVALFLEGPYLGSQSMTTKLNQLGLLPGQTPVSPLGVPTPAGQPYTGVPWNYTGSETVASYPLNTVDWVLVSLRTGPQNASTTVFRTAALLLSNGNVSFLSSCPVLPTNQPYYIAVEHRNHMGVVSHQAISVNNNTLSYNFSTRQSYIPAGSPANGQKQLAGGIYVLYAADCTKNPLSQIDANDTSKWRADNGRVGRYLLSDFNLDGAPDANDNTLWRLNNGRFSGVNF</sequence>
<evidence type="ECO:0000313" key="3">
    <source>
        <dbReference type="Proteomes" id="UP000000493"/>
    </source>
</evidence>
<organism evidence="2 3">
    <name type="scientific">Runella slithyformis (strain ATCC 29530 / DSM 19594 / LMG 11500 / NCIMB 11436 / LSU 4)</name>
    <dbReference type="NCBI Taxonomy" id="761193"/>
    <lineage>
        <taxon>Bacteria</taxon>
        <taxon>Pseudomonadati</taxon>
        <taxon>Bacteroidota</taxon>
        <taxon>Cytophagia</taxon>
        <taxon>Cytophagales</taxon>
        <taxon>Spirosomataceae</taxon>
        <taxon>Runella</taxon>
    </lineage>
</organism>
<dbReference type="InterPro" id="IPR003961">
    <property type="entry name" value="FN3_dom"/>
</dbReference>
<feature type="domain" description="Fibronectin type-III" evidence="1">
    <location>
        <begin position="319"/>
        <end position="407"/>
    </location>
</feature>
<name>A0A7U3ZIU7_RUNSL</name>
<accession>A0A7U3ZIU7</accession>
<dbReference type="Pfam" id="PF05572">
    <property type="entry name" value="Peptidase_M43"/>
    <property type="match status" value="1"/>
</dbReference>
<dbReference type="InterPro" id="IPR045474">
    <property type="entry name" value="GEVED"/>
</dbReference>
<dbReference type="AlphaFoldDB" id="A0A7U3ZIU7"/>
<dbReference type="SUPFAM" id="SSF55486">
    <property type="entry name" value="Metalloproteases ('zincins'), catalytic domain"/>
    <property type="match status" value="1"/>
</dbReference>
<dbReference type="KEGG" id="rsi:Runsl_1596"/>
<dbReference type="InterPro" id="IPR036116">
    <property type="entry name" value="FN3_sf"/>
</dbReference>
<protein>
    <recommendedName>
        <fullName evidence="1">Fibronectin type-III domain-containing protein</fullName>
    </recommendedName>
</protein>
<evidence type="ECO:0000313" key="2">
    <source>
        <dbReference type="EMBL" id="AEI48021.1"/>
    </source>
</evidence>
<dbReference type="Gene3D" id="2.60.40.10">
    <property type="entry name" value="Immunoglobulins"/>
    <property type="match status" value="1"/>
</dbReference>